<dbReference type="InterPro" id="IPR032190">
    <property type="entry name" value="NPC1_N"/>
</dbReference>
<comment type="caution">
    <text evidence="18">The sequence shown here is derived from an EMBL/GenBank/DDBJ whole genome shotgun (WGS) entry which is preliminary data.</text>
</comment>
<dbReference type="InterPro" id="IPR053956">
    <property type="entry name" value="NPC1_MLD"/>
</dbReference>
<feature type="transmembrane region" description="Helical" evidence="15">
    <location>
        <begin position="705"/>
        <end position="729"/>
    </location>
</feature>
<feature type="transmembrane region" description="Helical" evidence="15">
    <location>
        <begin position="1067"/>
        <end position="1089"/>
    </location>
</feature>
<dbReference type="GO" id="GO:0008203">
    <property type="term" value="P:cholesterol metabolic process"/>
    <property type="evidence" value="ECO:0007669"/>
    <property type="project" value="UniProtKB-KW"/>
</dbReference>
<gene>
    <name evidence="18" type="ORF">KQX54_007034</name>
</gene>
<dbReference type="Gene3D" id="1.20.1640.10">
    <property type="entry name" value="Multidrug efflux transporter AcrB transmembrane domain"/>
    <property type="match status" value="2"/>
</dbReference>
<comment type="similarity">
    <text evidence="2">Belongs to the patched family.</text>
</comment>
<keyword evidence="3" id="KW-0813">Transport</keyword>
<feature type="transmembrane region" description="Helical" evidence="15">
    <location>
        <begin position="598"/>
        <end position="622"/>
    </location>
</feature>
<dbReference type="Pfam" id="PF22314">
    <property type="entry name" value="NPC1_MLD"/>
    <property type="match status" value="1"/>
</dbReference>
<evidence type="ECO:0000256" key="11">
    <source>
        <dbReference type="ARBA" id="ARBA00023166"/>
    </source>
</evidence>
<dbReference type="GO" id="GO:0030299">
    <property type="term" value="P:intestinal cholesterol absorption"/>
    <property type="evidence" value="ECO:0007669"/>
    <property type="project" value="TreeGrafter"/>
</dbReference>
<proteinExistence type="inferred from homology"/>
<feature type="signal peptide" evidence="16">
    <location>
        <begin position="1"/>
        <end position="21"/>
    </location>
</feature>
<accession>A0AAV7I0T1</accession>
<evidence type="ECO:0000256" key="2">
    <source>
        <dbReference type="ARBA" id="ARBA00005585"/>
    </source>
</evidence>
<dbReference type="GO" id="GO:0015918">
    <property type="term" value="P:sterol transport"/>
    <property type="evidence" value="ECO:0007669"/>
    <property type="project" value="TreeGrafter"/>
</dbReference>
<evidence type="ECO:0000256" key="4">
    <source>
        <dbReference type="ARBA" id="ARBA00022548"/>
    </source>
</evidence>
<dbReference type="Pfam" id="PF12349">
    <property type="entry name" value="Sterol-sensing"/>
    <property type="match status" value="1"/>
</dbReference>
<comment type="subcellular location">
    <subcellularLocation>
        <location evidence="1">Endomembrane system</location>
        <topology evidence="1">Multi-pass membrane protein</topology>
    </subcellularLocation>
</comment>
<dbReference type="GO" id="GO:0005319">
    <property type="term" value="F:lipid transporter activity"/>
    <property type="evidence" value="ECO:0007669"/>
    <property type="project" value="InterPro"/>
</dbReference>
<feature type="transmembrane region" description="Helical" evidence="15">
    <location>
        <begin position="628"/>
        <end position="650"/>
    </location>
</feature>
<dbReference type="GO" id="GO:0015485">
    <property type="term" value="F:cholesterol binding"/>
    <property type="evidence" value="ECO:0007669"/>
    <property type="project" value="TreeGrafter"/>
</dbReference>
<evidence type="ECO:0000256" key="8">
    <source>
        <dbReference type="ARBA" id="ARBA00023098"/>
    </source>
</evidence>
<evidence type="ECO:0000256" key="10">
    <source>
        <dbReference type="ARBA" id="ARBA00023157"/>
    </source>
</evidence>
<dbReference type="Proteomes" id="UP000826195">
    <property type="component" value="Unassembled WGS sequence"/>
</dbReference>
<dbReference type="EMBL" id="JAHXZJ010002609">
    <property type="protein sequence ID" value="KAH0539660.1"/>
    <property type="molecule type" value="Genomic_DNA"/>
</dbReference>
<evidence type="ECO:0000313" key="19">
    <source>
        <dbReference type="Proteomes" id="UP000826195"/>
    </source>
</evidence>
<keyword evidence="6 16" id="KW-0732">Signal</keyword>
<dbReference type="AlphaFoldDB" id="A0AAV7I0T1"/>
<feature type="transmembrane region" description="Helical" evidence="15">
    <location>
        <begin position="260"/>
        <end position="280"/>
    </location>
</feature>
<keyword evidence="10" id="KW-1015">Disulfide bond</keyword>
<feature type="transmembrane region" description="Helical" evidence="15">
    <location>
        <begin position="1173"/>
        <end position="1193"/>
    </location>
</feature>
<dbReference type="PANTHER" id="PTHR45727:SF6">
    <property type="entry name" value="NPC INTRACELLULAR CHOLESTEROL TRANSPORTER 1 HOMOLOG 1B"/>
    <property type="match status" value="1"/>
</dbReference>
<evidence type="ECO:0000256" key="6">
    <source>
        <dbReference type="ARBA" id="ARBA00022729"/>
    </source>
</evidence>
<dbReference type="NCBIfam" id="TIGR00917">
    <property type="entry name" value="2A060601"/>
    <property type="match status" value="1"/>
</dbReference>
<keyword evidence="5 15" id="KW-0812">Transmembrane</keyword>
<keyword evidence="9 15" id="KW-0472">Membrane</keyword>
<evidence type="ECO:0000256" key="1">
    <source>
        <dbReference type="ARBA" id="ARBA00004127"/>
    </source>
</evidence>
<evidence type="ECO:0000313" key="18">
    <source>
        <dbReference type="EMBL" id="KAH0539660.1"/>
    </source>
</evidence>
<feature type="transmembrane region" description="Helical" evidence="15">
    <location>
        <begin position="1096"/>
        <end position="1121"/>
    </location>
</feature>
<feature type="transmembrane region" description="Helical" evidence="15">
    <location>
        <begin position="1141"/>
        <end position="1161"/>
    </location>
</feature>
<keyword evidence="7 15" id="KW-1133">Transmembrane helix</keyword>
<evidence type="ECO:0000256" key="15">
    <source>
        <dbReference type="SAM" id="Phobius"/>
    </source>
</evidence>
<evidence type="ECO:0000256" key="14">
    <source>
        <dbReference type="ARBA" id="ARBA00034049"/>
    </source>
</evidence>
<organism evidence="18 19">
    <name type="scientific">Cotesia glomerata</name>
    <name type="common">Lepidopteran parasitic wasp</name>
    <name type="synonym">Apanteles glomeratus</name>
    <dbReference type="NCBI Taxonomy" id="32391"/>
    <lineage>
        <taxon>Eukaryota</taxon>
        <taxon>Metazoa</taxon>
        <taxon>Ecdysozoa</taxon>
        <taxon>Arthropoda</taxon>
        <taxon>Hexapoda</taxon>
        <taxon>Insecta</taxon>
        <taxon>Pterygota</taxon>
        <taxon>Neoptera</taxon>
        <taxon>Endopterygota</taxon>
        <taxon>Hymenoptera</taxon>
        <taxon>Apocrita</taxon>
        <taxon>Ichneumonoidea</taxon>
        <taxon>Braconidae</taxon>
        <taxon>Microgastrinae</taxon>
        <taxon>Cotesia</taxon>
    </lineage>
</organism>
<evidence type="ECO:0000259" key="17">
    <source>
        <dbReference type="PROSITE" id="PS50156"/>
    </source>
</evidence>
<feature type="domain" description="SSD" evidence="17">
    <location>
        <begin position="564"/>
        <end position="729"/>
    </location>
</feature>
<comment type="catalytic activity">
    <reaction evidence="14">
        <text>cholesterol(in) = cholesterol(out)</text>
        <dbReference type="Rhea" id="RHEA:39747"/>
        <dbReference type="ChEBI" id="CHEBI:16113"/>
    </reaction>
</comment>
<evidence type="ECO:0000256" key="16">
    <source>
        <dbReference type="SAM" id="SignalP"/>
    </source>
</evidence>
<dbReference type="PANTHER" id="PTHR45727">
    <property type="entry name" value="NPC INTRACELLULAR CHOLESTEROL TRANSPORTER 1"/>
    <property type="match status" value="1"/>
</dbReference>
<dbReference type="InterPro" id="IPR004765">
    <property type="entry name" value="NPC1-like"/>
</dbReference>
<keyword evidence="13" id="KW-0753">Steroid metabolism</keyword>
<evidence type="ECO:0000256" key="9">
    <source>
        <dbReference type="ARBA" id="ARBA00023136"/>
    </source>
</evidence>
<evidence type="ECO:0000256" key="13">
    <source>
        <dbReference type="ARBA" id="ARBA00023221"/>
    </source>
</evidence>
<sequence length="1224" mass="137496">MAKLIIIFAGLFFYNLSFIIADPTCVWYGECAKKSGTQNCPYNGPAKLLNNDTAELKLKELCPHLFSDTEHPETCCNSSMISTMSSKIGMLQIFERCQSCLKNIKRSICDITCAKTQSTFMAATKIEIDEYTNKSYIEEIEVYISEEYINATFDSCRGVLYPATGESAFDMACGKYGLSRCTPKRWFTFMGQMSKMFGGFTMTYIYEPDQEKNLTEPLNPPTKSCSEAYENSTACGCVDCVCKNIIEWKEEDSVFTILELNGYGIVVGILIIIISTIFTMNQIFFKKFCAIFAKYPTVSLCLISSVLAGLSYGSTSLKITINPIEIWASPQSRSRFERDYFDHHFTPFYRTEQIFIKPVGLNNFTYKLNDEKLEVGPVFTKEFLIAVYDLQKEILQIGQDSNEGLEKICFAPVRNDFDGPVTLDMCVVQSVWGYFQNNLTEFINDGYNNSIQKLFDCTQNPYNVQCMAPYKGPIIPEIAFGGFLQENKLQYESTDYMKSTGLVLTFLVKNSLNKTELQPMLKWEQKYLDFMKNWTSSPCSEFMEVAYSAERSIEDELQRTSVTEIQTVVISYAFMFLYIVLTLGQFKLSPQCFVTSKILISLGGIVIVLASVASTFGIFGYIGVPTTILTLEVIPFLVLAVGVDNIFILVQTHQKNPLRAGESIPDYIGRILSSVGPSILLTSISECLCFLIGTLSSMPAVSTFALYASVAIIINFLLQITAFISLLALDVRRSENNRADVLCCFSIKKSTTTQGNHSIIYNVFSYFYTPFLMKKNVGIGVIVVFIGLLVLHSIVGPNVEIGLDQKLSMSEDSYVLKYFNFMQDLLSVGPPVYFVVMSGLNYSNTTVQNAVCGGPECNVDSVFTQIYTASQQSQISYIAKPASSWIDDYIDWSKIPDCCKYFANNGSFCPHNRNDCQTCNIVKNKLKLRPDAQSFRKYISYFVSDVPDEYCAKGGRAAYLDALKYSTDEYGMIDVGDTYFMSYHTPLKKQSDWYNALSYARIIAKNITSMINSASLTNQTIEVFPYSVFYVFYEQYLTIWQELLESIGLSLLVVFVVTYLLTGLSLFSAVVVLLTVAIIIVNMLGYMYWWNITLNAISLVNLVMTVGISVEFCSHLVHSYLTSSQKTRVAKTSEALTDMGSSVFSGITMTKLIGIIVLAFAQTQIFQVFYFRMYLGILIIGASHGLIFLPVLLRFIGPIQANTDSEAPEEVFEPSTENISKDAN</sequence>
<dbReference type="InterPro" id="IPR053958">
    <property type="entry name" value="HMGCR/SNAP/NPC1-like_SSD"/>
</dbReference>
<dbReference type="GO" id="GO:0012505">
    <property type="term" value="C:endomembrane system"/>
    <property type="evidence" value="ECO:0007669"/>
    <property type="project" value="UniProtKB-SubCell"/>
</dbReference>
<keyword evidence="12" id="KW-0325">Glycoprotein</keyword>
<feature type="transmembrane region" description="Helical" evidence="15">
    <location>
        <begin position="671"/>
        <end position="693"/>
    </location>
</feature>
<evidence type="ECO:0000256" key="12">
    <source>
        <dbReference type="ARBA" id="ARBA00023180"/>
    </source>
</evidence>
<feature type="transmembrane region" description="Helical" evidence="15">
    <location>
        <begin position="568"/>
        <end position="586"/>
    </location>
</feature>
<dbReference type="PROSITE" id="PS50156">
    <property type="entry name" value="SSD"/>
    <property type="match status" value="1"/>
</dbReference>
<reference evidence="18 19" key="1">
    <citation type="journal article" date="2021" name="J. Hered.">
        <title>A chromosome-level genome assembly of the parasitoid wasp, Cotesia glomerata (Hymenoptera: Braconidae).</title>
        <authorList>
            <person name="Pinto B.J."/>
            <person name="Weis J.J."/>
            <person name="Gamble T."/>
            <person name="Ode P.J."/>
            <person name="Paul R."/>
            <person name="Zaspel J.M."/>
        </authorList>
    </citation>
    <scope>NUCLEOTIDE SEQUENCE [LARGE SCALE GENOMIC DNA]</scope>
    <source>
        <strain evidence="18">CgM1</strain>
    </source>
</reference>
<keyword evidence="11" id="KW-1207">Sterol metabolism</keyword>
<keyword evidence="19" id="KW-1185">Reference proteome</keyword>
<dbReference type="FunFam" id="1.20.1640.10:FF:000008">
    <property type="entry name" value="NPC intracellular cholesterol transporter 1"/>
    <property type="match status" value="1"/>
</dbReference>
<dbReference type="Pfam" id="PF16414">
    <property type="entry name" value="NPC1_N"/>
    <property type="match status" value="1"/>
</dbReference>
<dbReference type="SUPFAM" id="SSF82866">
    <property type="entry name" value="Multidrug efflux transporter AcrB transmembrane domain"/>
    <property type="match status" value="2"/>
</dbReference>
<name>A0AAV7I0T1_COTGL</name>
<feature type="transmembrane region" description="Helical" evidence="15">
    <location>
        <begin position="777"/>
        <end position="795"/>
    </location>
</feature>
<keyword evidence="8" id="KW-0443">Lipid metabolism</keyword>
<dbReference type="GO" id="GO:0005886">
    <property type="term" value="C:plasma membrane"/>
    <property type="evidence" value="ECO:0007669"/>
    <property type="project" value="TreeGrafter"/>
</dbReference>
<evidence type="ECO:0000256" key="3">
    <source>
        <dbReference type="ARBA" id="ARBA00022448"/>
    </source>
</evidence>
<dbReference type="GO" id="GO:0042632">
    <property type="term" value="P:cholesterol homeostasis"/>
    <property type="evidence" value="ECO:0007669"/>
    <property type="project" value="TreeGrafter"/>
</dbReference>
<keyword evidence="4" id="KW-0153">Cholesterol metabolism</keyword>
<protein>
    <recommendedName>
        <fullName evidence="17">SSD domain-containing protein</fullName>
    </recommendedName>
</protein>
<evidence type="ECO:0000256" key="7">
    <source>
        <dbReference type="ARBA" id="ARBA00022989"/>
    </source>
</evidence>
<dbReference type="InterPro" id="IPR000731">
    <property type="entry name" value="SSD"/>
</dbReference>
<evidence type="ECO:0000256" key="5">
    <source>
        <dbReference type="ARBA" id="ARBA00022692"/>
    </source>
</evidence>
<feature type="chain" id="PRO_5043720213" description="SSD domain-containing protein" evidence="16">
    <location>
        <begin position="22"/>
        <end position="1224"/>
    </location>
</feature>